<accession>A0A0N4VEF7</accession>
<proteinExistence type="predicted"/>
<evidence type="ECO:0000313" key="3">
    <source>
        <dbReference type="Proteomes" id="UP000274131"/>
    </source>
</evidence>
<dbReference type="WBParaSite" id="EVEC_0000906701-mRNA-1">
    <property type="protein sequence ID" value="EVEC_0000906701-mRNA-1"/>
    <property type="gene ID" value="EVEC_0000906701"/>
</dbReference>
<dbReference type="PANTHER" id="PTHR14611:SF2">
    <property type="entry name" value="TECTONIC"/>
    <property type="match status" value="1"/>
</dbReference>
<dbReference type="GO" id="GO:0060271">
    <property type="term" value="P:cilium assembly"/>
    <property type="evidence" value="ECO:0007669"/>
    <property type="project" value="TreeGrafter"/>
</dbReference>
<dbReference type="Proteomes" id="UP000274131">
    <property type="component" value="Unassembled WGS sequence"/>
</dbReference>
<feature type="domain" description="Tectonic-1-3" evidence="1">
    <location>
        <begin position="100"/>
        <end position="240"/>
    </location>
</feature>
<protein>
    <submittedName>
        <fullName evidence="4">CUB_2 domain-containing protein</fullName>
    </submittedName>
</protein>
<dbReference type="InterPro" id="IPR011677">
    <property type="entry name" value="TCTN1-3_dom"/>
</dbReference>
<dbReference type="STRING" id="51028.A0A0N4VEF7"/>
<evidence type="ECO:0000313" key="2">
    <source>
        <dbReference type="EMBL" id="VDD93757.1"/>
    </source>
</evidence>
<dbReference type="OrthoDB" id="2104337at2759"/>
<reference evidence="4" key="1">
    <citation type="submission" date="2017-02" db="UniProtKB">
        <authorList>
            <consortium name="WormBaseParasite"/>
        </authorList>
    </citation>
    <scope>IDENTIFICATION</scope>
</reference>
<reference evidence="2 3" key="2">
    <citation type="submission" date="2018-10" db="EMBL/GenBank/DDBJ databases">
        <authorList>
            <consortium name="Pathogen Informatics"/>
        </authorList>
    </citation>
    <scope>NUCLEOTIDE SEQUENCE [LARGE SCALE GENOMIC DNA]</scope>
</reference>
<sequence length="274" mass="30656">MNGNVTVGIEKSLSEIRQIVWNRRSCNNALTMVNLKFINDGDNIYELSAEFGYTNITQENYDKVAFEIDVQFKNLAVTGENKISKLGYDWNQPIHTSRGILKLLADPYCSEATAVTVRFGTNLMTGCTIRLTNCSSVKATINELSSRYVMMNISSTPNIPSYAKKVIVDNMQETGATNAACGLPTTLTIQIFFAKSGPLSNYKRKIVTVSYRFGNYITINLIESSISQLPIVFLVQFIDVSKPARGRFAEFPVISFSLPSDFFYPFFTFNDPPT</sequence>
<gene>
    <name evidence="2" type="ORF">EVEC_LOCUS8508</name>
</gene>
<dbReference type="InterPro" id="IPR040354">
    <property type="entry name" value="TCTN1-3"/>
</dbReference>
<evidence type="ECO:0000259" key="1">
    <source>
        <dbReference type="Pfam" id="PF07773"/>
    </source>
</evidence>
<name>A0A0N4VEF7_ENTVE</name>
<keyword evidence="3" id="KW-1185">Reference proteome</keyword>
<dbReference type="AlphaFoldDB" id="A0A0N4VEF7"/>
<evidence type="ECO:0000313" key="4">
    <source>
        <dbReference type="WBParaSite" id="EVEC_0000906701-mRNA-1"/>
    </source>
</evidence>
<dbReference type="PANTHER" id="PTHR14611">
    <property type="entry name" value="TECTONIC FAMILY MEMBER"/>
    <property type="match status" value="1"/>
</dbReference>
<dbReference type="EMBL" id="UXUI01009459">
    <property type="protein sequence ID" value="VDD93757.1"/>
    <property type="molecule type" value="Genomic_DNA"/>
</dbReference>
<organism evidence="4">
    <name type="scientific">Enterobius vermicularis</name>
    <name type="common">Human pinworm</name>
    <dbReference type="NCBI Taxonomy" id="51028"/>
    <lineage>
        <taxon>Eukaryota</taxon>
        <taxon>Metazoa</taxon>
        <taxon>Ecdysozoa</taxon>
        <taxon>Nematoda</taxon>
        <taxon>Chromadorea</taxon>
        <taxon>Rhabditida</taxon>
        <taxon>Spirurina</taxon>
        <taxon>Oxyuridomorpha</taxon>
        <taxon>Oxyuroidea</taxon>
        <taxon>Oxyuridae</taxon>
        <taxon>Enterobius</taxon>
    </lineage>
</organism>
<dbReference type="GO" id="GO:0035869">
    <property type="term" value="C:ciliary transition zone"/>
    <property type="evidence" value="ECO:0007669"/>
    <property type="project" value="TreeGrafter"/>
</dbReference>
<dbReference type="Pfam" id="PF07773">
    <property type="entry name" value="TCTN_DUF1619"/>
    <property type="match status" value="1"/>
</dbReference>